<dbReference type="OrthoDB" id="5417980at2759"/>
<keyword evidence="2" id="KW-1185">Reference proteome</keyword>
<evidence type="ECO:0000313" key="2">
    <source>
        <dbReference type="Proteomes" id="UP000664203"/>
    </source>
</evidence>
<name>A0A8H3IIF2_9LECA</name>
<organism evidence="1 2">
    <name type="scientific">Alectoria fallacina</name>
    <dbReference type="NCBI Taxonomy" id="1903189"/>
    <lineage>
        <taxon>Eukaryota</taxon>
        <taxon>Fungi</taxon>
        <taxon>Dikarya</taxon>
        <taxon>Ascomycota</taxon>
        <taxon>Pezizomycotina</taxon>
        <taxon>Lecanoromycetes</taxon>
        <taxon>OSLEUM clade</taxon>
        <taxon>Lecanoromycetidae</taxon>
        <taxon>Lecanorales</taxon>
        <taxon>Lecanorineae</taxon>
        <taxon>Parmeliaceae</taxon>
        <taxon>Alectoria</taxon>
    </lineage>
</organism>
<dbReference type="AlphaFoldDB" id="A0A8H3IIF2"/>
<dbReference type="Proteomes" id="UP000664203">
    <property type="component" value="Unassembled WGS sequence"/>
</dbReference>
<gene>
    <name evidence="1" type="ORF">ALECFALPRED_010861</name>
</gene>
<dbReference type="EMBL" id="CAJPDR010000093">
    <property type="protein sequence ID" value="CAF9916760.1"/>
    <property type="molecule type" value="Genomic_DNA"/>
</dbReference>
<comment type="caution">
    <text evidence="1">The sequence shown here is derived from an EMBL/GenBank/DDBJ whole genome shotgun (WGS) entry which is preliminary data.</text>
</comment>
<evidence type="ECO:0008006" key="3">
    <source>
        <dbReference type="Google" id="ProtNLM"/>
    </source>
</evidence>
<proteinExistence type="predicted"/>
<accession>A0A8H3IIF2</accession>
<sequence length="588" mass="65777">MITDFMLVEGVEGVEEKMCSNGPSDREKGTESSEVVSVEGSFAGRFSIPAEIIIKVVAFMAFVDLMSFRHASPAFFRFAAKWETPIADPFLISSDILVADKLFRTLTPTCPATYENILRLRRRCKTAGNLANFLVNHVNQVPSSNKRLIFEYAWLDTRTRCLLLHNHFFQSLHAGLANHFAVEKQETQPRPEVSAFLQVEAAILSQYTPNAINRLLGIHELLFKVIESKIGYEPPMTLLNTNEEYLSQTLDVDPFLFGGHPALEDVFKYARTHRLERLCSRLHQATATSTEALRPCVPIPRQVLPPLELKMAKKVSSILPSGYVRNLGLGWTPLVDRENASTQFADYVLSAKDDDDEMLVQDTSANHSEANASPEALLSVTPECPPTSTATIPITRFTRRLRRANRPSISSFVRTIRNQPFVVRFSATTISTIIADPSVGISHRRLCHSQRSPLLEYYAMTNELTGSFTSHPNTVLIDTAFLTSHSYNLFKSRSFVVLAPNCEKNFTHNELFNLQKKFKDSFIAPNNAVQAKSINSFLLAADGQGRVDITRTFDGRELNTEYLFGLFANFITLASDPNAFCIPGIPTA</sequence>
<protein>
    <recommendedName>
        <fullName evidence="3">F-box domain-containing protein</fullName>
    </recommendedName>
</protein>
<reference evidence="1" key="1">
    <citation type="submission" date="2021-03" db="EMBL/GenBank/DDBJ databases">
        <authorList>
            <person name="Tagirdzhanova G."/>
        </authorList>
    </citation>
    <scope>NUCLEOTIDE SEQUENCE</scope>
</reference>
<evidence type="ECO:0000313" key="1">
    <source>
        <dbReference type="EMBL" id="CAF9916760.1"/>
    </source>
</evidence>